<dbReference type="InterPro" id="IPR052336">
    <property type="entry name" value="MlaD_Phospholipid_Transporter"/>
</dbReference>
<name>A0A4R7JZZ9_9GAMM</name>
<reference evidence="2 3" key="1">
    <citation type="submission" date="2019-03" db="EMBL/GenBank/DDBJ databases">
        <title>Genomic Encyclopedia of Type Strains, Phase IV (KMG-IV): sequencing the most valuable type-strain genomes for metagenomic binning, comparative biology and taxonomic classification.</title>
        <authorList>
            <person name="Goeker M."/>
        </authorList>
    </citation>
    <scope>NUCLEOTIDE SEQUENCE [LARGE SCALE GENOMIC DNA]</scope>
    <source>
        <strain evidence="2 3">DSM 15505</strain>
    </source>
</reference>
<evidence type="ECO:0000313" key="2">
    <source>
        <dbReference type="EMBL" id="TDT43237.1"/>
    </source>
</evidence>
<feature type="domain" description="Mce/MlaD" evidence="1">
    <location>
        <begin position="37"/>
        <end position="115"/>
    </location>
</feature>
<proteinExistence type="predicted"/>
<dbReference type="Pfam" id="PF02470">
    <property type="entry name" value="MlaD"/>
    <property type="match status" value="1"/>
</dbReference>
<dbReference type="PANTHER" id="PTHR33371">
    <property type="entry name" value="INTERMEMBRANE PHOSPHOLIPID TRANSPORT SYSTEM BINDING PROTEIN MLAD-RELATED"/>
    <property type="match status" value="1"/>
</dbReference>
<dbReference type="PANTHER" id="PTHR33371:SF4">
    <property type="entry name" value="INTERMEMBRANE PHOSPHOLIPID TRANSPORT SYSTEM BINDING PROTEIN MLAD"/>
    <property type="match status" value="1"/>
</dbReference>
<dbReference type="EMBL" id="SOAX01000002">
    <property type="protein sequence ID" value="TDT43237.1"/>
    <property type="molecule type" value="Genomic_DNA"/>
</dbReference>
<evidence type="ECO:0000313" key="3">
    <source>
        <dbReference type="Proteomes" id="UP000295830"/>
    </source>
</evidence>
<protein>
    <submittedName>
        <fullName evidence="2">Phospholipid/cholesterol/gamma-HCH transport system substrate-binding protein</fullName>
    </submittedName>
</protein>
<dbReference type="AlphaFoldDB" id="A0A4R7JZZ9"/>
<dbReference type="Proteomes" id="UP000295830">
    <property type="component" value="Unassembled WGS sequence"/>
</dbReference>
<dbReference type="GO" id="GO:0005543">
    <property type="term" value="F:phospholipid binding"/>
    <property type="evidence" value="ECO:0007669"/>
    <property type="project" value="TreeGrafter"/>
</dbReference>
<organism evidence="2 3">
    <name type="scientific">Halospina denitrificans</name>
    <dbReference type="NCBI Taxonomy" id="332522"/>
    <lineage>
        <taxon>Bacteria</taxon>
        <taxon>Pseudomonadati</taxon>
        <taxon>Pseudomonadota</taxon>
        <taxon>Gammaproteobacteria</taxon>
        <taxon>Halospina</taxon>
    </lineage>
</organism>
<evidence type="ECO:0000259" key="1">
    <source>
        <dbReference type="Pfam" id="PF02470"/>
    </source>
</evidence>
<keyword evidence="3" id="KW-1185">Reference proteome</keyword>
<gene>
    <name evidence="2" type="ORF">DES49_1051</name>
</gene>
<dbReference type="InterPro" id="IPR003399">
    <property type="entry name" value="Mce/MlaD"/>
</dbReference>
<dbReference type="GO" id="GO:0005548">
    <property type="term" value="F:phospholipid transporter activity"/>
    <property type="evidence" value="ECO:0007669"/>
    <property type="project" value="TreeGrafter"/>
</dbReference>
<sequence length="147" mass="15839">MVKERLVFFVLGVVVTLSLLLLSGVFPEMESADSGGTYQVFAEFSDVGTLKPGSRVAMAGVTIGKVTRVELDTDSYRARVAMEVREDVDRIAIDSSAVIRTAGLMGEHYIEISPGGHPDSISDNDYIEDTQSAISIEALILRRITGG</sequence>
<comment type="caution">
    <text evidence="2">The sequence shown here is derived from an EMBL/GenBank/DDBJ whole genome shotgun (WGS) entry which is preliminary data.</text>
</comment>
<accession>A0A4R7JZZ9</accession>